<evidence type="ECO:0000313" key="5">
    <source>
        <dbReference type="EMBL" id="CAB4218179.1"/>
    </source>
</evidence>
<sequence>MGGGSPQVTRSEQTLPKWLEQPTRENIAIADAISKRPFEQYGGQTVAGLSPDQIAAYDYTRQNIGAYQPAYGAALGTTASVAGYQPGTFTGGDIGAYMNPYLENVEANALGGLESQRLKAQQGIAQSARTAGAFGGSRQGISEAMSNVETARQAGDLSAKIRSQGYDTAAGLMQSDMNRALQGQQLRLQAGGQMSDIAGAGQRALYADSAALENIGKSQQAQQQAMLNDAYQRWSAERNYPIDMLNLRIGATSSVPGVGTTTQSTSGGGNSWLSMLGGLGAGASGLASLLPLLGFSDETMKTDISKVGKDKETGLDLYAYRYKGDPKSYPKVVGPMAQDIEKKYPDQVKDIGGRKAVNLGFGPMRRSFAA</sequence>
<feature type="domain" description="Peptidase S74" evidence="3">
    <location>
        <begin position="296"/>
        <end position="349"/>
    </location>
</feature>
<dbReference type="EMBL" id="LR797412">
    <property type="protein sequence ID" value="CAB4214333.1"/>
    <property type="molecule type" value="Genomic_DNA"/>
</dbReference>
<comment type="subcellular location">
    <subcellularLocation>
        <location evidence="1">Virion</location>
    </subcellularLocation>
</comment>
<accession>A0A6J5SJN8</accession>
<dbReference type="InterPro" id="IPR030392">
    <property type="entry name" value="S74_ICA"/>
</dbReference>
<name>A0A6J5SJN8_9CAUD</name>
<evidence type="ECO:0000313" key="4">
    <source>
        <dbReference type="EMBL" id="CAB4214333.1"/>
    </source>
</evidence>
<evidence type="ECO:0000256" key="2">
    <source>
        <dbReference type="ARBA" id="ARBA00022732"/>
    </source>
</evidence>
<dbReference type="EMBL" id="LR797459">
    <property type="protein sequence ID" value="CAB4218179.1"/>
    <property type="molecule type" value="Genomic_DNA"/>
</dbReference>
<proteinExistence type="predicted"/>
<dbReference type="GO" id="GO:0098015">
    <property type="term" value="C:virus tail"/>
    <property type="evidence" value="ECO:0007669"/>
    <property type="project" value="UniProtKB-KW"/>
</dbReference>
<organism evidence="4">
    <name type="scientific">uncultured Caudovirales phage</name>
    <dbReference type="NCBI Taxonomy" id="2100421"/>
    <lineage>
        <taxon>Viruses</taxon>
        <taxon>Duplodnaviria</taxon>
        <taxon>Heunggongvirae</taxon>
        <taxon>Uroviricota</taxon>
        <taxon>Caudoviricetes</taxon>
        <taxon>Peduoviridae</taxon>
        <taxon>Maltschvirus</taxon>
        <taxon>Maltschvirus maltsch</taxon>
    </lineage>
</organism>
<keyword evidence="2" id="KW-0946">Virion</keyword>
<evidence type="ECO:0000259" key="3">
    <source>
        <dbReference type="Pfam" id="PF13884"/>
    </source>
</evidence>
<reference evidence="4" key="1">
    <citation type="submission" date="2020-05" db="EMBL/GenBank/DDBJ databases">
        <authorList>
            <person name="Chiriac C."/>
            <person name="Salcher M."/>
            <person name="Ghai R."/>
            <person name="Kavagutti S V."/>
        </authorList>
    </citation>
    <scope>NUCLEOTIDE SEQUENCE</scope>
</reference>
<keyword evidence="2" id="KW-1227">Viral tail protein</keyword>
<gene>
    <name evidence="4" type="ORF">UFOVP1459_30</name>
    <name evidence="5" type="ORF">UFOVP1609_4</name>
</gene>
<protein>
    <recommendedName>
        <fullName evidence="3">Peptidase S74 domain-containing protein</fullName>
    </recommendedName>
</protein>
<evidence type="ECO:0000256" key="1">
    <source>
        <dbReference type="ARBA" id="ARBA00004328"/>
    </source>
</evidence>
<dbReference type="Pfam" id="PF13884">
    <property type="entry name" value="Peptidase_S74"/>
    <property type="match status" value="1"/>
</dbReference>